<dbReference type="CDD" id="cd00183">
    <property type="entry name" value="TFIIS_I"/>
    <property type="match status" value="1"/>
</dbReference>
<evidence type="ECO:0000256" key="4">
    <source>
        <dbReference type="SAM" id="MobiDB-lite"/>
    </source>
</evidence>
<feature type="region of interest" description="Disordered" evidence="4">
    <location>
        <begin position="259"/>
        <end position="383"/>
    </location>
</feature>
<gene>
    <name evidence="6" type="ORF">KFK09_007217</name>
</gene>
<evidence type="ECO:0000256" key="2">
    <source>
        <dbReference type="ARBA" id="ARBA00023242"/>
    </source>
</evidence>
<sequence>MGESSCSLEYWRKFFRTASSDIFELIEKAIVVAAVDCPKEFKCRRDQIAEYLYTSQLSKCFGCNRVEVQGSEDGQYVREEECRSVRRELGEKDSKVDSCNCDPEDLSRVGISNYSYDEAEALTEVIEEEGQIVGEVLRIKEILYNKQEESDDVLYESLRRLQLMQLSVETLKATEVGRAVNGLRKHNSKQIRILVRTLIDGWKVLVDEWVAATAAIADNSRVNTSAGDEEEGLPSPPMDEGALFVTQTTTFQLSEVFDGMDEDGNFRDSGDFDKTRDAGRMVPESISPVRTQEPPQKLDITEKKAQMKNQDSAVRQEKPHAVPGVPPKPPGIVNRLSKPSTSDSRLAGPSKAAFEQRPCSSRLSVVQPLNTPEDKSNNSEEAKLEVAKRKLHEGYQRIENAKKQRKIQVLELHDLPKPSENQRPLTRKPRNQSRNWAKA</sequence>
<dbReference type="GO" id="GO:0005634">
    <property type="term" value="C:nucleus"/>
    <property type="evidence" value="ECO:0007669"/>
    <property type="project" value="UniProtKB-SubCell"/>
</dbReference>
<dbReference type="Gene3D" id="1.20.930.10">
    <property type="entry name" value="Conserved domain common to transcription factors TFIIS, elongin A, CRSP70"/>
    <property type="match status" value="1"/>
</dbReference>
<evidence type="ECO:0000256" key="1">
    <source>
        <dbReference type="ARBA" id="ARBA00004123"/>
    </source>
</evidence>
<dbReference type="SMART" id="SM00509">
    <property type="entry name" value="TFS2N"/>
    <property type="match status" value="1"/>
</dbReference>
<evidence type="ECO:0000256" key="3">
    <source>
        <dbReference type="PROSITE-ProRule" id="PRU00649"/>
    </source>
</evidence>
<proteinExistence type="predicted"/>
<evidence type="ECO:0000259" key="5">
    <source>
        <dbReference type="PROSITE" id="PS51319"/>
    </source>
</evidence>
<dbReference type="EMBL" id="JAGYWB010000006">
    <property type="protein sequence ID" value="KAI0519757.1"/>
    <property type="molecule type" value="Genomic_DNA"/>
</dbReference>
<dbReference type="Proteomes" id="UP000829196">
    <property type="component" value="Unassembled WGS sequence"/>
</dbReference>
<comment type="caution">
    <text evidence="6">The sequence shown here is derived from an EMBL/GenBank/DDBJ whole genome shotgun (WGS) entry which is preliminary data.</text>
</comment>
<feature type="region of interest" description="Disordered" evidence="4">
    <location>
        <begin position="412"/>
        <end position="439"/>
    </location>
</feature>
<keyword evidence="7" id="KW-1185">Reference proteome</keyword>
<dbReference type="PANTHER" id="PTHR46554">
    <property type="entry name" value="MEDIATOR OF RNA POLYMERASE II TRANSCRIPTION SUBUNIT 26A-RELATED"/>
    <property type="match status" value="1"/>
</dbReference>
<dbReference type="InterPro" id="IPR017923">
    <property type="entry name" value="TFIIS_N"/>
</dbReference>
<comment type="subcellular location">
    <subcellularLocation>
        <location evidence="1 3">Nucleus</location>
    </subcellularLocation>
</comment>
<organism evidence="6 7">
    <name type="scientific">Dendrobium nobile</name>
    <name type="common">Orchid</name>
    <dbReference type="NCBI Taxonomy" id="94219"/>
    <lineage>
        <taxon>Eukaryota</taxon>
        <taxon>Viridiplantae</taxon>
        <taxon>Streptophyta</taxon>
        <taxon>Embryophyta</taxon>
        <taxon>Tracheophyta</taxon>
        <taxon>Spermatophyta</taxon>
        <taxon>Magnoliopsida</taxon>
        <taxon>Liliopsida</taxon>
        <taxon>Asparagales</taxon>
        <taxon>Orchidaceae</taxon>
        <taxon>Epidendroideae</taxon>
        <taxon>Malaxideae</taxon>
        <taxon>Dendrobiinae</taxon>
        <taxon>Dendrobium</taxon>
    </lineage>
</organism>
<accession>A0A8T3BVT6</accession>
<feature type="compositionally biased region" description="Basic and acidic residues" evidence="4">
    <location>
        <begin position="372"/>
        <end position="383"/>
    </location>
</feature>
<name>A0A8T3BVT6_DENNO</name>
<dbReference type="SMR" id="A0A8T3BVT6"/>
<dbReference type="PANTHER" id="PTHR46554:SF2">
    <property type="entry name" value="TFIIS N-TERMINAL DOMAIN-CONTAINING PROTEIN"/>
    <property type="match status" value="1"/>
</dbReference>
<dbReference type="OrthoDB" id="44867at2759"/>
<keyword evidence="2 3" id="KW-0539">Nucleus</keyword>
<reference evidence="6" key="1">
    <citation type="journal article" date="2022" name="Front. Genet.">
        <title>Chromosome-Scale Assembly of the Dendrobium nobile Genome Provides Insights Into the Molecular Mechanism of the Biosynthesis of the Medicinal Active Ingredient of Dendrobium.</title>
        <authorList>
            <person name="Xu Q."/>
            <person name="Niu S.-C."/>
            <person name="Li K.-L."/>
            <person name="Zheng P.-J."/>
            <person name="Zhang X.-J."/>
            <person name="Jia Y."/>
            <person name="Liu Y."/>
            <person name="Niu Y.-X."/>
            <person name="Yu L.-H."/>
            <person name="Chen D.-F."/>
            <person name="Zhang G.-Q."/>
        </authorList>
    </citation>
    <scope>NUCLEOTIDE SEQUENCE</scope>
    <source>
        <tissue evidence="6">Leaf</tissue>
    </source>
</reference>
<protein>
    <recommendedName>
        <fullName evidence="5">TFIIS N-terminal domain-containing protein</fullName>
    </recommendedName>
</protein>
<evidence type="ECO:0000313" key="6">
    <source>
        <dbReference type="EMBL" id="KAI0519757.1"/>
    </source>
</evidence>
<feature type="compositionally biased region" description="Basic and acidic residues" evidence="4">
    <location>
        <begin position="264"/>
        <end position="279"/>
    </location>
</feature>
<feature type="compositionally biased region" description="Polar residues" evidence="4">
    <location>
        <begin position="358"/>
        <end position="370"/>
    </location>
</feature>
<dbReference type="SUPFAM" id="SSF47676">
    <property type="entry name" value="Conserved domain common to transcription factors TFIIS, elongin A, CRSP70"/>
    <property type="match status" value="1"/>
</dbReference>
<dbReference type="PROSITE" id="PS51319">
    <property type="entry name" value="TFIIS_N"/>
    <property type="match status" value="1"/>
</dbReference>
<dbReference type="InterPro" id="IPR003617">
    <property type="entry name" value="TFIIS/CRSP70_N_sub"/>
</dbReference>
<evidence type="ECO:0000313" key="7">
    <source>
        <dbReference type="Proteomes" id="UP000829196"/>
    </source>
</evidence>
<feature type="domain" description="TFIIS N-terminal" evidence="5">
    <location>
        <begin position="134"/>
        <end position="209"/>
    </location>
</feature>
<dbReference type="InterPro" id="IPR035441">
    <property type="entry name" value="TFIIS/LEDGF_dom_sf"/>
</dbReference>
<dbReference type="AlphaFoldDB" id="A0A8T3BVT6"/>
<dbReference type="Pfam" id="PF08711">
    <property type="entry name" value="Med26"/>
    <property type="match status" value="1"/>
</dbReference>